<organism evidence="1 2">
    <name type="scientific">Ktedonospora formicarum</name>
    <dbReference type="NCBI Taxonomy" id="2778364"/>
    <lineage>
        <taxon>Bacteria</taxon>
        <taxon>Bacillati</taxon>
        <taxon>Chloroflexota</taxon>
        <taxon>Ktedonobacteria</taxon>
        <taxon>Ktedonobacterales</taxon>
        <taxon>Ktedonobacteraceae</taxon>
        <taxon>Ktedonospora</taxon>
    </lineage>
</organism>
<reference evidence="1" key="1">
    <citation type="submission" date="2020-10" db="EMBL/GenBank/DDBJ databases">
        <title>Taxonomic study of unclassified bacteria belonging to the class Ktedonobacteria.</title>
        <authorList>
            <person name="Yabe S."/>
            <person name="Wang C.M."/>
            <person name="Zheng Y."/>
            <person name="Sakai Y."/>
            <person name="Cavaletti L."/>
            <person name="Monciardini P."/>
            <person name="Donadio S."/>
        </authorList>
    </citation>
    <scope>NUCLEOTIDE SEQUENCE</scope>
    <source>
        <strain evidence="1">SOSP1-1</strain>
    </source>
</reference>
<evidence type="ECO:0000313" key="2">
    <source>
        <dbReference type="Proteomes" id="UP000612362"/>
    </source>
</evidence>
<name>A0A8J3HYX9_9CHLR</name>
<accession>A0A8J3HYX9</accession>
<evidence type="ECO:0000313" key="1">
    <source>
        <dbReference type="EMBL" id="GHO45726.1"/>
    </source>
</evidence>
<gene>
    <name evidence="1" type="ORF">KSX_38890</name>
</gene>
<protein>
    <submittedName>
        <fullName evidence="1">Uncharacterized protein</fullName>
    </submittedName>
</protein>
<dbReference type="EMBL" id="BNJF01000002">
    <property type="protein sequence ID" value="GHO45726.1"/>
    <property type="molecule type" value="Genomic_DNA"/>
</dbReference>
<comment type="caution">
    <text evidence="1">The sequence shown here is derived from an EMBL/GenBank/DDBJ whole genome shotgun (WGS) entry which is preliminary data.</text>
</comment>
<sequence length="73" mass="8729">MRASMGFRRYWSLALGTELCDTHNKSFLEILIFIEMQEWRTIRPPSIYNDQYACWQKRGHDMTQIGEGFRALL</sequence>
<keyword evidence="2" id="KW-1185">Reference proteome</keyword>
<dbReference type="AlphaFoldDB" id="A0A8J3HYX9"/>
<proteinExistence type="predicted"/>
<dbReference type="Proteomes" id="UP000612362">
    <property type="component" value="Unassembled WGS sequence"/>
</dbReference>